<feature type="transmembrane region" description="Helical" evidence="1">
    <location>
        <begin position="12"/>
        <end position="37"/>
    </location>
</feature>
<evidence type="ECO:0000313" key="4">
    <source>
        <dbReference type="Proteomes" id="UP000011550"/>
    </source>
</evidence>
<dbReference type="PANTHER" id="PTHR38138">
    <property type="entry name" value="VNG6441H"/>
    <property type="match status" value="1"/>
</dbReference>
<evidence type="ECO:0000256" key="1">
    <source>
        <dbReference type="SAM" id="Phobius"/>
    </source>
</evidence>
<dbReference type="EMBL" id="AOLN01000011">
    <property type="protein sequence ID" value="ELZ94966.1"/>
    <property type="molecule type" value="Genomic_DNA"/>
</dbReference>
<dbReference type="OrthoDB" id="201989at2157"/>
<evidence type="ECO:0000313" key="3">
    <source>
        <dbReference type="EMBL" id="ELZ94966.1"/>
    </source>
</evidence>
<gene>
    <name evidence="3" type="ORF">C440_07817</name>
</gene>
<dbReference type="Pfam" id="PF07790">
    <property type="entry name" value="Pilin_N"/>
    <property type="match status" value="1"/>
</dbReference>
<name>M0IDX3_9EURY</name>
<dbReference type="Proteomes" id="UP000011550">
    <property type="component" value="Unassembled WGS sequence"/>
</dbReference>
<dbReference type="PANTHER" id="PTHR38138:SF1">
    <property type="entry name" value="ARCHAEAL TYPE IV PILIN N-TERMINAL DOMAIN-CONTAINING PROTEIN"/>
    <property type="match status" value="1"/>
</dbReference>
<keyword evidence="1" id="KW-0812">Transmembrane</keyword>
<evidence type="ECO:0000259" key="2">
    <source>
        <dbReference type="Pfam" id="PF07790"/>
    </source>
</evidence>
<dbReference type="STRING" id="662479.C440_07817"/>
<reference evidence="3 4" key="1">
    <citation type="journal article" date="2014" name="PLoS Genet.">
        <title>Phylogenetically driven sequencing of extremely halophilic archaea reveals strategies for static and dynamic osmo-response.</title>
        <authorList>
            <person name="Becker E.A."/>
            <person name="Seitzer P.M."/>
            <person name="Tritt A."/>
            <person name="Larsen D."/>
            <person name="Krusor M."/>
            <person name="Yao A.I."/>
            <person name="Wu D."/>
            <person name="Madern D."/>
            <person name="Eisen J.A."/>
            <person name="Darling A.E."/>
            <person name="Facciotti M.T."/>
        </authorList>
    </citation>
    <scope>NUCLEOTIDE SEQUENCE [LARGE SCALE GENOMIC DNA]</scope>
    <source>
        <strain evidence="3 4">ATCC BAA-1512</strain>
    </source>
</reference>
<accession>M0IDX3</accession>
<feature type="domain" description="Archaeal Type IV pilin N-terminal" evidence="2">
    <location>
        <begin position="13"/>
        <end position="84"/>
    </location>
</feature>
<proteinExistence type="predicted"/>
<comment type="caution">
    <text evidence="3">The sequence shown here is derived from an EMBL/GenBank/DDBJ whole genome shotgun (WGS) entry which is preliminary data.</text>
</comment>
<protein>
    <recommendedName>
        <fullName evidence="2">Archaeal Type IV pilin N-terminal domain-containing protein</fullName>
    </recommendedName>
</protein>
<sequence length="160" mass="16373">MFRQFHRSTRGSSILIGSVLLVGIVVVIAGVVGVAAFEVAESSPSPAQPTALSLSVSDETLSITHEGGAPLDVATLSVRISVDGETLAHQPPVPFFSATGFRPGPTGPFNAAADSEWTAGELATLELAGTNDPDITTGSSVVVRVYDDETPVAVLRATAS</sequence>
<keyword evidence="1" id="KW-1133">Transmembrane helix</keyword>
<organism evidence="3 4">
    <name type="scientific">Haloferax mucosum ATCC BAA-1512</name>
    <dbReference type="NCBI Taxonomy" id="662479"/>
    <lineage>
        <taxon>Archaea</taxon>
        <taxon>Methanobacteriati</taxon>
        <taxon>Methanobacteriota</taxon>
        <taxon>Stenosarchaea group</taxon>
        <taxon>Halobacteria</taxon>
        <taxon>Halobacteriales</taxon>
        <taxon>Haloferacaceae</taxon>
        <taxon>Haloferax</taxon>
    </lineage>
</organism>
<dbReference type="PATRIC" id="fig|662479.7.peg.1585"/>
<keyword evidence="4" id="KW-1185">Reference proteome</keyword>
<keyword evidence="1" id="KW-0472">Membrane</keyword>
<dbReference type="InterPro" id="IPR012859">
    <property type="entry name" value="Pilin_N_archaeal"/>
</dbReference>
<dbReference type="AlphaFoldDB" id="M0IDX3"/>
<dbReference type="RefSeq" id="WP_008319789.1">
    <property type="nucleotide sequence ID" value="NZ_AOLN01000011.1"/>
</dbReference>